<keyword evidence="2" id="KW-0808">Transferase</keyword>
<protein>
    <submittedName>
        <fullName evidence="2">Acyl-CoA N-acyltransferase</fullName>
    </submittedName>
</protein>
<dbReference type="SUPFAM" id="SSF55729">
    <property type="entry name" value="Acyl-CoA N-acyltransferases (Nat)"/>
    <property type="match status" value="1"/>
</dbReference>
<dbReference type="InterPro" id="IPR016181">
    <property type="entry name" value="Acyl_CoA_acyltransferase"/>
</dbReference>
<dbReference type="PANTHER" id="PTHR43792:SF1">
    <property type="entry name" value="N-ACETYLTRANSFERASE DOMAIN-CONTAINING PROTEIN"/>
    <property type="match status" value="1"/>
</dbReference>
<keyword evidence="2" id="KW-0012">Acyltransferase</keyword>
<dbReference type="PANTHER" id="PTHR43792">
    <property type="entry name" value="GNAT FAMILY, PUTATIVE (AFU_ORTHOLOGUE AFUA_3G00765)-RELATED-RELATED"/>
    <property type="match status" value="1"/>
</dbReference>
<dbReference type="AlphaFoldDB" id="A0A2V1DS97"/>
<evidence type="ECO:0000259" key="1">
    <source>
        <dbReference type="Pfam" id="PF13302"/>
    </source>
</evidence>
<dbReference type="GO" id="GO:0016747">
    <property type="term" value="F:acyltransferase activity, transferring groups other than amino-acyl groups"/>
    <property type="evidence" value="ECO:0007669"/>
    <property type="project" value="InterPro"/>
</dbReference>
<organism evidence="2 3">
    <name type="scientific">Periconia macrospinosa</name>
    <dbReference type="NCBI Taxonomy" id="97972"/>
    <lineage>
        <taxon>Eukaryota</taxon>
        <taxon>Fungi</taxon>
        <taxon>Dikarya</taxon>
        <taxon>Ascomycota</taxon>
        <taxon>Pezizomycotina</taxon>
        <taxon>Dothideomycetes</taxon>
        <taxon>Pleosporomycetidae</taxon>
        <taxon>Pleosporales</taxon>
        <taxon>Massarineae</taxon>
        <taxon>Periconiaceae</taxon>
        <taxon>Periconia</taxon>
    </lineage>
</organism>
<reference evidence="2 3" key="1">
    <citation type="journal article" date="2018" name="Sci. Rep.">
        <title>Comparative genomics provides insights into the lifestyle and reveals functional heterogeneity of dark septate endophytic fungi.</title>
        <authorList>
            <person name="Knapp D.G."/>
            <person name="Nemeth J.B."/>
            <person name="Barry K."/>
            <person name="Hainaut M."/>
            <person name="Henrissat B."/>
            <person name="Johnson J."/>
            <person name="Kuo A."/>
            <person name="Lim J.H.P."/>
            <person name="Lipzen A."/>
            <person name="Nolan M."/>
            <person name="Ohm R.A."/>
            <person name="Tamas L."/>
            <person name="Grigoriev I.V."/>
            <person name="Spatafora J.W."/>
            <person name="Nagy L.G."/>
            <person name="Kovacs G.M."/>
        </authorList>
    </citation>
    <scope>NUCLEOTIDE SEQUENCE [LARGE SCALE GENOMIC DNA]</scope>
    <source>
        <strain evidence="2 3">DSE2036</strain>
    </source>
</reference>
<dbReference type="OrthoDB" id="4072826at2759"/>
<proteinExistence type="predicted"/>
<dbReference type="Pfam" id="PF13302">
    <property type="entry name" value="Acetyltransf_3"/>
    <property type="match status" value="1"/>
</dbReference>
<evidence type="ECO:0000313" key="2">
    <source>
        <dbReference type="EMBL" id="PVI00124.1"/>
    </source>
</evidence>
<dbReference type="InterPro" id="IPR000182">
    <property type="entry name" value="GNAT_dom"/>
</dbReference>
<accession>A0A2V1DS97</accession>
<keyword evidence="3" id="KW-1185">Reference proteome</keyword>
<dbReference type="EMBL" id="KZ805379">
    <property type="protein sequence ID" value="PVI00124.1"/>
    <property type="molecule type" value="Genomic_DNA"/>
</dbReference>
<sequence length="197" mass="22241">MVVVDPSITATTERLLIRPLRMEDAEDVMLMRSQPEIMKHTPLLPSADVEVSKAWVQGCLDRENCWNFVVELRHSSPSTTGTAPRVIGMVGAVRAPEVGYMFNIDYWGRGYATEALRAFMPLFFNHFSGGANEMYEYAEALTDPELVASQNVLGKVGFQLHEKKEKDFDNPVLGLRDTLVYRLYRTDVKPDVRKAAV</sequence>
<gene>
    <name evidence="2" type="ORF">DM02DRAFT_593394</name>
</gene>
<dbReference type="Gene3D" id="3.40.630.30">
    <property type="match status" value="1"/>
</dbReference>
<evidence type="ECO:0000313" key="3">
    <source>
        <dbReference type="Proteomes" id="UP000244855"/>
    </source>
</evidence>
<dbReference type="InterPro" id="IPR051531">
    <property type="entry name" value="N-acetyltransferase"/>
</dbReference>
<feature type="domain" description="N-acetyltransferase" evidence="1">
    <location>
        <begin position="14"/>
        <end position="159"/>
    </location>
</feature>
<name>A0A2V1DS97_9PLEO</name>
<dbReference type="Proteomes" id="UP000244855">
    <property type="component" value="Unassembled WGS sequence"/>
</dbReference>